<accession>A0ABW2YXH8</accession>
<sequence>MKIIRWGILGTGYIARRFASDLKLVEGAQLTAIGSRNLSSAQQFADEYNVANYFGSYEELAACNDVDVVYVATPHTLHMENTLMCLNNNKAVLCEKPFAINSRDTEEMIALARQKKLFLMDALWTKFHPHYIKMLDMVKGGELGDIKLVLSNFGYVVTPEHSTRLLDPALGGGSILDIGIYNIFTTLDVLGVPDDINVKIVATDKGIDEQCSVVFSYNNGAMASLFSTFRTTLATEAEVCGTKARVKLTPDFYTASANVELYADGGKKDIPVNRESGFGYQYEARHVNECLRAGLSESPVIPHDYTIMLMGILDKIRGLAGVSYIEDKYFGL</sequence>
<dbReference type="PANTHER" id="PTHR22604:SF105">
    <property type="entry name" value="TRANS-1,2-DIHYDROBENZENE-1,2-DIOL DEHYDROGENASE"/>
    <property type="match status" value="1"/>
</dbReference>
<dbReference type="PANTHER" id="PTHR22604">
    <property type="entry name" value="OXIDOREDUCTASES"/>
    <property type="match status" value="1"/>
</dbReference>
<dbReference type="InterPro" id="IPR000683">
    <property type="entry name" value="Gfo/Idh/MocA-like_OxRdtase_N"/>
</dbReference>
<dbReference type="Pfam" id="PF01408">
    <property type="entry name" value="GFO_IDH_MocA"/>
    <property type="match status" value="1"/>
</dbReference>
<evidence type="ECO:0000259" key="3">
    <source>
        <dbReference type="Pfam" id="PF01408"/>
    </source>
</evidence>
<dbReference type="RefSeq" id="WP_377099514.1">
    <property type="nucleotide sequence ID" value="NZ_JBHTHU010000005.1"/>
</dbReference>
<protein>
    <submittedName>
        <fullName evidence="5">Gfo/Idh/MocA family protein</fullName>
    </submittedName>
</protein>
<evidence type="ECO:0000256" key="2">
    <source>
        <dbReference type="ARBA" id="ARBA00023002"/>
    </source>
</evidence>
<dbReference type="EMBL" id="JBHTHU010000005">
    <property type="protein sequence ID" value="MFD0750340.1"/>
    <property type="molecule type" value="Genomic_DNA"/>
</dbReference>
<dbReference type="Gene3D" id="3.30.360.10">
    <property type="entry name" value="Dihydrodipicolinate Reductase, domain 2"/>
    <property type="match status" value="1"/>
</dbReference>
<dbReference type="InterPro" id="IPR050984">
    <property type="entry name" value="Gfo/Idh/MocA_domain"/>
</dbReference>
<evidence type="ECO:0000313" key="6">
    <source>
        <dbReference type="Proteomes" id="UP001596958"/>
    </source>
</evidence>
<evidence type="ECO:0000259" key="4">
    <source>
        <dbReference type="Pfam" id="PF22725"/>
    </source>
</evidence>
<evidence type="ECO:0000256" key="1">
    <source>
        <dbReference type="ARBA" id="ARBA00010928"/>
    </source>
</evidence>
<comment type="caution">
    <text evidence="5">The sequence shown here is derived from an EMBL/GenBank/DDBJ whole genome shotgun (WGS) entry which is preliminary data.</text>
</comment>
<gene>
    <name evidence="5" type="ORF">ACFQZS_09325</name>
</gene>
<dbReference type="SUPFAM" id="SSF55347">
    <property type="entry name" value="Glyceraldehyde-3-phosphate dehydrogenase-like, C-terminal domain"/>
    <property type="match status" value="1"/>
</dbReference>
<evidence type="ECO:0000313" key="5">
    <source>
        <dbReference type="EMBL" id="MFD0750340.1"/>
    </source>
</evidence>
<dbReference type="InterPro" id="IPR036291">
    <property type="entry name" value="NAD(P)-bd_dom_sf"/>
</dbReference>
<dbReference type="Gene3D" id="3.40.50.720">
    <property type="entry name" value="NAD(P)-binding Rossmann-like Domain"/>
    <property type="match status" value="1"/>
</dbReference>
<feature type="domain" description="Gfo/Idh/MocA-like oxidoreductase N-terminal" evidence="3">
    <location>
        <begin position="4"/>
        <end position="119"/>
    </location>
</feature>
<dbReference type="Pfam" id="PF22725">
    <property type="entry name" value="GFO_IDH_MocA_C3"/>
    <property type="match status" value="1"/>
</dbReference>
<keyword evidence="2" id="KW-0560">Oxidoreductase</keyword>
<dbReference type="Proteomes" id="UP001596958">
    <property type="component" value="Unassembled WGS sequence"/>
</dbReference>
<comment type="similarity">
    <text evidence="1">Belongs to the Gfo/Idh/MocA family.</text>
</comment>
<name>A0ABW2YXH8_9SPHI</name>
<organism evidence="5 6">
    <name type="scientific">Mucilaginibacter calamicampi</name>
    <dbReference type="NCBI Taxonomy" id="1302352"/>
    <lineage>
        <taxon>Bacteria</taxon>
        <taxon>Pseudomonadati</taxon>
        <taxon>Bacteroidota</taxon>
        <taxon>Sphingobacteriia</taxon>
        <taxon>Sphingobacteriales</taxon>
        <taxon>Sphingobacteriaceae</taxon>
        <taxon>Mucilaginibacter</taxon>
    </lineage>
</organism>
<keyword evidence="6" id="KW-1185">Reference proteome</keyword>
<dbReference type="InterPro" id="IPR055170">
    <property type="entry name" value="GFO_IDH_MocA-like_dom"/>
</dbReference>
<reference evidence="6" key="1">
    <citation type="journal article" date="2019" name="Int. J. Syst. Evol. Microbiol.">
        <title>The Global Catalogue of Microorganisms (GCM) 10K type strain sequencing project: providing services to taxonomists for standard genome sequencing and annotation.</title>
        <authorList>
            <consortium name="The Broad Institute Genomics Platform"/>
            <consortium name="The Broad Institute Genome Sequencing Center for Infectious Disease"/>
            <person name="Wu L."/>
            <person name="Ma J."/>
        </authorList>
    </citation>
    <scope>NUCLEOTIDE SEQUENCE [LARGE SCALE GENOMIC DNA]</scope>
    <source>
        <strain evidence="6">CCUG 63418</strain>
    </source>
</reference>
<proteinExistence type="inferred from homology"/>
<dbReference type="SUPFAM" id="SSF51735">
    <property type="entry name" value="NAD(P)-binding Rossmann-fold domains"/>
    <property type="match status" value="1"/>
</dbReference>
<feature type="domain" description="GFO/IDH/MocA-like oxidoreductase" evidence="4">
    <location>
        <begin position="132"/>
        <end position="246"/>
    </location>
</feature>